<evidence type="ECO:0000313" key="3">
    <source>
        <dbReference type="Proteomes" id="UP001142292"/>
    </source>
</evidence>
<gene>
    <name evidence="2" type="ORF">GCM10017579_30200</name>
</gene>
<evidence type="ECO:0008006" key="4">
    <source>
        <dbReference type="Google" id="ProtNLM"/>
    </source>
</evidence>
<keyword evidence="3" id="KW-1185">Reference proteome</keyword>
<name>A0ABQ5SZU9_9ACTN</name>
<dbReference type="InterPro" id="IPR011737">
    <property type="entry name" value="CHP02206_TP0381"/>
</dbReference>
<organism evidence="2 3">
    <name type="scientific">Nocardioides luteus</name>
    <dbReference type="NCBI Taxonomy" id="1844"/>
    <lineage>
        <taxon>Bacteria</taxon>
        <taxon>Bacillati</taxon>
        <taxon>Actinomycetota</taxon>
        <taxon>Actinomycetes</taxon>
        <taxon>Propionibacteriales</taxon>
        <taxon>Nocardioidaceae</taxon>
        <taxon>Nocardioides</taxon>
    </lineage>
</organism>
<feature type="transmembrane region" description="Helical" evidence="1">
    <location>
        <begin position="150"/>
        <end position="171"/>
    </location>
</feature>
<feature type="transmembrane region" description="Helical" evidence="1">
    <location>
        <begin position="38"/>
        <end position="56"/>
    </location>
</feature>
<keyword evidence="1" id="KW-1133">Transmembrane helix</keyword>
<feature type="transmembrane region" description="Helical" evidence="1">
    <location>
        <begin position="121"/>
        <end position="143"/>
    </location>
</feature>
<dbReference type="NCBIfam" id="TIGR02206">
    <property type="entry name" value="intg_mem_TP0381"/>
    <property type="match status" value="1"/>
</dbReference>
<keyword evidence="1" id="KW-0472">Membrane</keyword>
<evidence type="ECO:0000256" key="1">
    <source>
        <dbReference type="SAM" id="Phobius"/>
    </source>
</evidence>
<keyword evidence="1" id="KW-0812">Transmembrane</keyword>
<sequence>MEPFGLTHLVPLSLLTAGIVVVVVLGRRQRDEPAPSRFSRAFALAIPLVTVPLQAHEWVTDFDVVIDVPVHLCDLALIAAAFALWTHHPYPTALTCFWGLTLTTQGVLTPDVRDFPEVSYVTFWAVHLMIVLAAVYLVFGLSLLPRWRDYGWAVATTAAWAVGAYVLNVAIDANYGYLRYKPSSGSALDLLGPWPLYVVNEIVIVAVAWALLTLGLRAFDCLKSREV</sequence>
<reference evidence="2" key="2">
    <citation type="submission" date="2023-01" db="EMBL/GenBank/DDBJ databases">
        <authorList>
            <person name="Sun Q."/>
            <person name="Evtushenko L."/>
        </authorList>
    </citation>
    <scope>NUCLEOTIDE SEQUENCE</scope>
    <source>
        <strain evidence="2">VKM Ac-1246</strain>
    </source>
</reference>
<protein>
    <recommendedName>
        <fullName evidence="4">TIGR02206 family membrane protein</fullName>
    </recommendedName>
</protein>
<feature type="transmembrane region" description="Helical" evidence="1">
    <location>
        <begin position="6"/>
        <end position="26"/>
    </location>
</feature>
<dbReference type="Pfam" id="PF14808">
    <property type="entry name" value="TMEM164"/>
    <property type="match status" value="1"/>
</dbReference>
<dbReference type="Proteomes" id="UP001142292">
    <property type="component" value="Unassembled WGS sequence"/>
</dbReference>
<evidence type="ECO:0000313" key="2">
    <source>
        <dbReference type="EMBL" id="GLJ68984.1"/>
    </source>
</evidence>
<accession>A0ABQ5SZU9</accession>
<dbReference type="RefSeq" id="WP_189117469.1">
    <property type="nucleotide sequence ID" value="NZ_BMRK01000003.1"/>
</dbReference>
<comment type="caution">
    <text evidence="2">The sequence shown here is derived from an EMBL/GenBank/DDBJ whole genome shotgun (WGS) entry which is preliminary data.</text>
</comment>
<dbReference type="EMBL" id="BSEL01000005">
    <property type="protein sequence ID" value="GLJ68984.1"/>
    <property type="molecule type" value="Genomic_DNA"/>
</dbReference>
<feature type="transmembrane region" description="Helical" evidence="1">
    <location>
        <begin position="194"/>
        <end position="216"/>
    </location>
</feature>
<proteinExistence type="predicted"/>
<reference evidence="2" key="1">
    <citation type="journal article" date="2014" name="Int. J. Syst. Evol. Microbiol.">
        <title>Complete genome of a new Firmicutes species belonging to the dominant human colonic microbiota ('Ruminococcus bicirculans') reveals two chromosomes and a selective capacity to utilize plant glucans.</title>
        <authorList>
            <consortium name="NISC Comparative Sequencing Program"/>
            <person name="Wegmann U."/>
            <person name="Louis P."/>
            <person name="Goesmann A."/>
            <person name="Henrissat B."/>
            <person name="Duncan S.H."/>
            <person name="Flint H.J."/>
        </authorList>
    </citation>
    <scope>NUCLEOTIDE SEQUENCE</scope>
    <source>
        <strain evidence="2">VKM Ac-1246</strain>
    </source>
</reference>